<comment type="similarity">
    <text evidence="4">Belongs to the XPF family.</text>
</comment>
<dbReference type="GO" id="GO:0000110">
    <property type="term" value="C:nucleotide-excision repair factor 1 complex"/>
    <property type="evidence" value="ECO:0007669"/>
    <property type="project" value="TreeGrafter"/>
</dbReference>
<gene>
    <name evidence="17" type="primary">rad16</name>
    <name evidence="17" type="ORF">MNAN1_001126</name>
</gene>
<feature type="domain" description="Cytosol aminopeptidase" evidence="16">
    <location>
        <begin position="1220"/>
        <end position="1227"/>
    </location>
</feature>
<dbReference type="GO" id="GO:1901255">
    <property type="term" value="P:nucleotide-excision repair involved in interstrand cross-link repair"/>
    <property type="evidence" value="ECO:0007669"/>
    <property type="project" value="TreeGrafter"/>
</dbReference>
<dbReference type="CDD" id="cd20078">
    <property type="entry name" value="XPF_nuclease_XPF_euk"/>
    <property type="match status" value="1"/>
</dbReference>
<dbReference type="GO" id="GO:0003697">
    <property type="term" value="F:single-stranded DNA binding"/>
    <property type="evidence" value="ECO:0007669"/>
    <property type="project" value="InterPro"/>
</dbReference>
<evidence type="ECO:0000256" key="9">
    <source>
        <dbReference type="ARBA" id="ARBA00022759"/>
    </source>
</evidence>
<evidence type="ECO:0000256" key="4">
    <source>
        <dbReference type="ARBA" id="ARBA00010015"/>
    </source>
</evidence>
<dbReference type="SUPFAM" id="SSF47781">
    <property type="entry name" value="RuvA domain 2-like"/>
    <property type="match status" value="1"/>
</dbReference>
<dbReference type="GO" id="GO:0000712">
    <property type="term" value="P:resolution of meiotic recombination intermediates"/>
    <property type="evidence" value="ECO:0007669"/>
    <property type="project" value="TreeGrafter"/>
</dbReference>
<keyword evidence="9" id="KW-0255">Endonuclease</keyword>
<evidence type="ECO:0000256" key="6">
    <source>
        <dbReference type="ARBA" id="ARBA00022438"/>
    </source>
</evidence>
<dbReference type="InterPro" id="IPR047520">
    <property type="entry name" value="XPF_nuclease"/>
</dbReference>
<dbReference type="NCBIfam" id="TIGR00596">
    <property type="entry name" value="rad1"/>
    <property type="match status" value="1"/>
</dbReference>
<organism evidence="17 18">
    <name type="scientific">Malassezia nana</name>
    <dbReference type="NCBI Taxonomy" id="180528"/>
    <lineage>
        <taxon>Eukaryota</taxon>
        <taxon>Fungi</taxon>
        <taxon>Dikarya</taxon>
        <taxon>Basidiomycota</taxon>
        <taxon>Ustilaginomycotina</taxon>
        <taxon>Malasseziomycetes</taxon>
        <taxon>Malasseziales</taxon>
        <taxon>Malasseziaceae</taxon>
        <taxon>Malassezia</taxon>
    </lineage>
</organism>
<evidence type="ECO:0000256" key="7">
    <source>
        <dbReference type="ARBA" id="ARBA00022670"/>
    </source>
</evidence>
<dbReference type="CDD" id="cd00433">
    <property type="entry name" value="Peptidase_M17"/>
    <property type="match status" value="1"/>
</dbReference>
<dbReference type="GO" id="GO:0030145">
    <property type="term" value="F:manganese ion binding"/>
    <property type="evidence" value="ECO:0007669"/>
    <property type="project" value="InterPro"/>
</dbReference>
<dbReference type="PANTHER" id="PTHR10150:SF0">
    <property type="entry name" value="DNA REPAIR ENDONUCLEASE XPF"/>
    <property type="match status" value="1"/>
</dbReference>
<evidence type="ECO:0000313" key="17">
    <source>
        <dbReference type="EMBL" id="WFD26151.1"/>
    </source>
</evidence>
<comment type="similarity">
    <text evidence="3">Belongs to the peptidase M17 family.</text>
</comment>
<dbReference type="GO" id="GO:0006508">
    <property type="term" value="P:proteolysis"/>
    <property type="evidence" value="ECO:0007669"/>
    <property type="project" value="UniProtKB-KW"/>
</dbReference>
<dbReference type="InterPro" id="IPR023042">
    <property type="entry name" value="Peptidase_M17_leu_NH2_pept"/>
</dbReference>
<keyword evidence="11" id="KW-0378">Hydrolase</keyword>
<keyword evidence="18" id="KW-1185">Reference proteome</keyword>
<evidence type="ECO:0000256" key="8">
    <source>
        <dbReference type="ARBA" id="ARBA00022722"/>
    </source>
</evidence>
<dbReference type="InterPro" id="IPR043472">
    <property type="entry name" value="Macro_dom-like"/>
</dbReference>
<dbReference type="GO" id="GO:0003684">
    <property type="term" value="F:damaged DNA binding"/>
    <property type="evidence" value="ECO:0007669"/>
    <property type="project" value="TreeGrafter"/>
</dbReference>
<dbReference type="SUPFAM" id="SSF53187">
    <property type="entry name" value="Zn-dependent exopeptidases"/>
    <property type="match status" value="1"/>
</dbReference>
<dbReference type="InterPro" id="IPR006167">
    <property type="entry name" value="XPF"/>
</dbReference>
<keyword evidence="6" id="KW-0031">Aminopeptidase</keyword>
<keyword evidence="12" id="KW-0238">DNA-binding</keyword>
<dbReference type="SUPFAM" id="SSF52980">
    <property type="entry name" value="Restriction endonuclease-like"/>
    <property type="match status" value="1"/>
</dbReference>
<evidence type="ECO:0000256" key="12">
    <source>
        <dbReference type="ARBA" id="ARBA00023125"/>
    </source>
</evidence>
<dbReference type="InterPro" id="IPR006166">
    <property type="entry name" value="ERCC4_domain"/>
</dbReference>
<protein>
    <recommendedName>
        <fullName evidence="5">leucyl aminopeptidase</fullName>
        <ecNumber evidence="5">3.4.11.1</ecNumber>
    </recommendedName>
</protein>
<accession>A0AAF0J1K5</accession>
<dbReference type="GO" id="GO:0005737">
    <property type="term" value="C:cytoplasm"/>
    <property type="evidence" value="ECO:0007669"/>
    <property type="project" value="InterPro"/>
</dbReference>
<evidence type="ECO:0000256" key="2">
    <source>
        <dbReference type="ARBA" id="ARBA00004123"/>
    </source>
</evidence>
<keyword evidence="10" id="KW-0227">DNA damage</keyword>
<dbReference type="GO" id="GO:0070006">
    <property type="term" value="F:metalloaminopeptidase activity"/>
    <property type="evidence" value="ECO:0007669"/>
    <property type="project" value="InterPro"/>
</dbReference>
<keyword evidence="14" id="KW-0539">Nucleus</keyword>
<evidence type="ECO:0000256" key="10">
    <source>
        <dbReference type="ARBA" id="ARBA00022763"/>
    </source>
</evidence>
<evidence type="ECO:0000256" key="15">
    <source>
        <dbReference type="SAM" id="MobiDB-lite"/>
    </source>
</evidence>
<evidence type="ECO:0000259" key="16">
    <source>
        <dbReference type="PROSITE" id="PS00631"/>
    </source>
</evidence>
<dbReference type="InterPro" id="IPR010994">
    <property type="entry name" value="RuvA_2-like"/>
</dbReference>
<dbReference type="Gene3D" id="3.40.630.10">
    <property type="entry name" value="Zn peptidases"/>
    <property type="match status" value="1"/>
</dbReference>
<dbReference type="PANTHER" id="PTHR10150">
    <property type="entry name" value="DNA REPAIR ENDONUCLEASE XPF"/>
    <property type="match status" value="1"/>
</dbReference>
<keyword evidence="13" id="KW-0234">DNA repair</keyword>
<sequence>MNHCISTLGMNENVIQDIHHDMSAKQRAELYVSGGIISVTSRILVVDMLSKRVPTNALTGMVVLHAERVVPTSLEAFIIRIYRQENKDGFLKAFSNNAESFASGFNTLQTIMGQLRLRQVDIWPRFHESINHDLGHRHADVVELHQSLPPSMRAIQGALIECLEATLAEIKRSKLTSDLDDFSVDKVMQGSYDVTIRRQLDPVWHRLSPGIKQLVGDLSTLRSLLHALISYDTVSFYAYLETILASHGPSDESHQRPSQWLMSDAANVIFQTAKARLWNRSEDDGTTTLTLEEPPKWKLLLDLLNEIEQDIYRHGDSMVSHRTILIMVKSEKTAHQLRRLLSTANNTPQQPGRTLLSQLMAEYLSWKTNVSALQQQLKAQIHEVSRSSANNTSLSEVMQKKALRTGASPNKRRRLRGGMAPTNSSRSVVLDVVKDEWEQLSQASEIERSDAHLQEEPDTAILDDWDSIVKEDAMDYFGVVDLNQLVVIHCYQSDDDDSLLQELMPGYVILYDPNAHFVRHMEVFRATYGIQDIHIYFLLCTDSVEEQMYLAGLRREKDAFERIIRKKATMAIPLTAEGAPVLDQSDERAIRSLSTRVAGGQRAGPMLQRPTVVVDMREFRSSLPSLLHAVGFTVVPCTLQVGDYVISSDMCVERKSLSDLVQSLNSGRLYTQCEAMSTHYVHPILLIEFDQERAFTLATLNDSRDTQRRLTTPQELSVQAKLVLLTLSFPRLRLIWSSSPYESVEILSDLKQNYDEPDPVRSAAIGLDDALESGSVTESTMNITPTDMLREMPGVTAKNAMYLIRKAPNLQALCQLSLDQLQRAIGSEAARKLHAFLHRGPQIGFFLLRTMTSLIGKVIRIDGDEVVPALTAALPEVAAQIKGQWQRSRASSAKTGELRVLYPSDSVPIAAVALGEQKEAPKTGPDTLPAAHVFLRNESLERTRLAAAKGARALRDLGHDEEHRVVTVDSFSSPHAAAVGALLGLWTVNHFKTRGTTPAWGQPLEKQGGRHIQVQPLAGLLSEAEKKELRDEGDSLSSSGTPLSWYTGEIYAQAQNLSRELQETAANLLNPTIFAERISSLFKNVPNTEVKVHDADWAREQRMNLFLSVAQGSEEPCKFVEMHYHGAPDANAAPLALVGKGVTFDSGGISIKPGKGMDLMRADMGGAAAVVATTLAIAQLGLPINVVAVTPLTENMPSGRATKPGDVFEARNGLTVQVDNTDAEGRLILADALSYVSETFAPHTVIDVATLTGACVIALGDVYSGVFTDADSLWHELKAASEAEHDLCWRMPLTDMYLPQISKTNADLVNTGGPSAGSCTAAVFLKQFVHGLENRAEGKPAKVRYAHIDIAGSMEAAANTLNDYQGKGLTGRPVRALIEFARYLAYSS</sequence>
<comment type="catalytic activity">
    <reaction evidence="1">
        <text>Release of an N-terminal amino acid, Xaa-|-Yaa-, in which Xaa is preferably Leu, but may be other amino acids including Pro although not Arg or Lys, and Yaa may be Pro. Amino acid amides and methyl esters are also readily hydrolyzed, but rates on arylamides are exceedingly low.</text>
        <dbReference type="EC" id="3.4.11.1"/>
    </reaction>
</comment>
<evidence type="ECO:0000256" key="3">
    <source>
        <dbReference type="ARBA" id="ARBA00009528"/>
    </source>
</evidence>
<dbReference type="Gene3D" id="3.40.220.10">
    <property type="entry name" value="Leucine Aminopeptidase, subunit E, domain 1"/>
    <property type="match status" value="1"/>
</dbReference>
<evidence type="ECO:0000256" key="13">
    <source>
        <dbReference type="ARBA" id="ARBA00023204"/>
    </source>
</evidence>
<proteinExistence type="inferred from homology"/>
<evidence type="ECO:0000313" key="18">
    <source>
        <dbReference type="Proteomes" id="UP001213623"/>
    </source>
</evidence>
<dbReference type="Gene3D" id="3.40.50.10130">
    <property type="match status" value="1"/>
</dbReference>
<comment type="subcellular location">
    <subcellularLocation>
        <location evidence="2">Nucleus</location>
    </subcellularLocation>
</comment>
<evidence type="ECO:0000256" key="14">
    <source>
        <dbReference type="ARBA" id="ARBA00023242"/>
    </source>
</evidence>
<dbReference type="InterPro" id="IPR000819">
    <property type="entry name" value="Peptidase_M17_C"/>
</dbReference>
<dbReference type="FunFam" id="3.40.50.10130:FF:000002">
    <property type="entry name" value="DNA repair endonuclease XPF"/>
    <property type="match status" value="1"/>
</dbReference>
<evidence type="ECO:0000256" key="1">
    <source>
        <dbReference type="ARBA" id="ARBA00000135"/>
    </source>
</evidence>
<feature type="region of interest" description="Disordered" evidence="15">
    <location>
        <begin position="403"/>
        <end position="423"/>
    </location>
</feature>
<name>A0AAF0J1K5_9BASI</name>
<dbReference type="Proteomes" id="UP001213623">
    <property type="component" value="Chromosome 2"/>
</dbReference>
<dbReference type="InterPro" id="IPR011335">
    <property type="entry name" value="Restrct_endonuc-II-like"/>
</dbReference>
<dbReference type="GO" id="GO:0000724">
    <property type="term" value="P:double-strand break repair via homologous recombination"/>
    <property type="evidence" value="ECO:0007669"/>
    <property type="project" value="TreeGrafter"/>
</dbReference>
<dbReference type="SUPFAM" id="SSF52949">
    <property type="entry name" value="Macro domain-like"/>
    <property type="match status" value="1"/>
</dbReference>
<dbReference type="InterPro" id="IPR011356">
    <property type="entry name" value="Leucine_aapep/pepB"/>
</dbReference>
<dbReference type="EMBL" id="CP119893">
    <property type="protein sequence ID" value="WFD26151.1"/>
    <property type="molecule type" value="Genomic_DNA"/>
</dbReference>
<evidence type="ECO:0000256" key="5">
    <source>
        <dbReference type="ARBA" id="ARBA00012565"/>
    </source>
</evidence>
<dbReference type="EC" id="3.4.11.1" evidence="5"/>
<dbReference type="Pfam" id="PF02732">
    <property type="entry name" value="ERCC4"/>
    <property type="match status" value="1"/>
</dbReference>
<dbReference type="Gene3D" id="1.10.150.20">
    <property type="entry name" value="5' to 3' exonuclease, C-terminal subdomain"/>
    <property type="match status" value="1"/>
</dbReference>
<dbReference type="PRINTS" id="PR00481">
    <property type="entry name" value="LAMNOPPTDASE"/>
</dbReference>
<evidence type="ECO:0000256" key="11">
    <source>
        <dbReference type="ARBA" id="ARBA00022801"/>
    </source>
</evidence>
<dbReference type="SMART" id="SM00891">
    <property type="entry name" value="ERCC4"/>
    <property type="match status" value="1"/>
</dbReference>
<keyword evidence="8" id="KW-0540">Nuclease</keyword>
<dbReference type="HAMAP" id="MF_00181">
    <property type="entry name" value="Cytosol_peptidase_M17"/>
    <property type="match status" value="1"/>
</dbReference>
<dbReference type="Pfam" id="PF00883">
    <property type="entry name" value="Peptidase_M17"/>
    <property type="match status" value="1"/>
</dbReference>
<keyword evidence="7" id="KW-0645">Protease</keyword>
<dbReference type="GO" id="GO:0000014">
    <property type="term" value="F:single-stranded DNA endodeoxyribonuclease activity"/>
    <property type="evidence" value="ECO:0007669"/>
    <property type="project" value="TreeGrafter"/>
</dbReference>
<reference evidence="17" key="1">
    <citation type="submission" date="2023-03" db="EMBL/GenBank/DDBJ databases">
        <title>Mating type loci evolution in Malassezia.</title>
        <authorList>
            <person name="Coelho M.A."/>
        </authorList>
    </citation>
    <scope>NUCLEOTIDE SEQUENCE</scope>
    <source>
        <strain evidence="17">CBS 9557</strain>
    </source>
</reference>
<dbReference type="PROSITE" id="PS00631">
    <property type="entry name" value="CYTOSOL_AP"/>
    <property type="match status" value="1"/>
</dbReference>